<feature type="compositionally biased region" description="Polar residues" evidence="1">
    <location>
        <begin position="170"/>
        <end position="181"/>
    </location>
</feature>
<dbReference type="EMBL" id="JBANRG010000025">
    <property type="protein sequence ID" value="KAK7453982.1"/>
    <property type="molecule type" value="Genomic_DNA"/>
</dbReference>
<accession>A0ABR1J9B1</accession>
<dbReference type="Proteomes" id="UP001498398">
    <property type="component" value="Unassembled WGS sequence"/>
</dbReference>
<evidence type="ECO:0000313" key="3">
    <source>
        <dbReference type="Proteomes" id="UP001498398"/>
    </source>
</evidence>
<evidence type="ECO:0008006" key="4">
    <source>
        <dbReference type="Google" id="ProtNLM"/>
    </source>
</evidence>
<protein>
    <recommendedName>
        <fullName evidence="4">Transposase</fullName>
    </recommendedName>
</protein>
<proteinExistence type="predicted"/>
<comment type="caution">
    <text evidence="2">The sequence shown here is derived from an EMBL/GenBank/DDBJ whole genome shotgun (WGS) entry which is preliminary data.</text>
</comment>
<evidence type="ECO:0000256" key="1">
    <source>
        <dbReference type="SAM" id="MobiDB-lite"/>
    </source>
</evidence>
<organism evidence="2 3">
    <name type="scientific">Marasmiellus scandens</name>
    <dbReference type="NCBI Taxonomy" id="2682957"/>
    <lineage>
        <taxon>Eukaryota</taxon>
        <taxon>Fungi</taxon>
        <taxon>Dikarya</taxon>
        <taxon>Basidiomycota</taxon>
        <taxon>Agaricomycotina</taxon>
        <taxon>Agaricomycetes</taxon>
        <taxon>Agaricomycetidae</taxon>
        <taxon>Agaricales</taxon>
        <taxon>Marasmiineae</taxon>
        <taxon>Omphalotaceae</taxon>
        <taxon>Marasmiellus</taxon>
    </lineage>
</organism>
<sequence length="216" mass="24877">MHKDLGLYGPFRFKDKASTWWLTLSDKDRSFLALDWTHLLAGIKEAFLTTNWVEDCTIEFNNMRFRQCRRERETPVQFLRRKKRYCDFIYPLEEVGLDLFIKLLLKNTPKGWLPFISPAVCPNLLALQKLAEIHKDTLIEAWKSTKKSNTDPDSANGGKNTFYQARSALNIDSNGQQSVTPHSDPEDDSSSDEDNKLEEVSVDAEGNMATSKQRKK</sequence>
<keyword evidence="3" id="KW-1185">Reference proteome</keyword>
<evidence type="ECO:0000313" key="2">
    <source>
        <dbReference type="EMBL" id="KAK7453982.1"/>
    </source>
</evidence>
<reference evidence="2 3" key="1">
    <citation type="submission" date="2024-01" db="EMBL/GenBank/DDBJ databases">
        <title>A draft genome for the cacao thread blight pathogen Marasmiellus scandens.</title>
        <authorList>
            <person name="Baruah I.K."/>
            <person name="Leung J."/>
            <person name="Bukari Y."/>
            <person name="Amoako-Attah I."/>
            <person name="Meinhardt L.W."/>
            <person name="Bailey B.A."/>
            <person name="Cohen S.P."/>
        </authorList>
    </citation>
    <scope>NUCLEOTIDE SEQUENCE [LARGE SCALE GENOMIC DNA]</scope>
    <source>
        <strain evidence="2 3">GH-19</strain>
    </source>
</reference>
<gene>
    <name evidence="2" type="ORF">VKT23_011494</name>
</gene>
<feature type="region of interest" description="Disordered" evidence="1">
    <location>
        <begin position="170"/>
        <end position="216"/>
    </location>
</feature>
<name>A0ABR1J9B1_9AGAR</name>